<dbReference type="SUPFAM" id="SSF50978">
    <property type="entry name" value="WD40 repeat-like"/>
    <property type="match status" value="1"/>
</dbReference>
<proteinExistence type="inferred from homology"/>
<evidence type="ECO:0000256" key="4">
    <source>
        <dbReference type="ARBA" id="ARBA00022737"/>
    </source>
</evidence>
<dbReference type="InterPro" id="IPR036322">
    <property type="entry name" value="WD40_repeat_dom_sf"/>
</dbReference>
<feature type="repeat" description="WD" evidence="6">
    <location>
        <begin position="138"/>
        <end position="179"/>
    </location>
</feature>
<dbReference type="EMBL" id="JBEFKJ010000001">
    <property type="protein sequence ID" value="KAL2048239.1"/>
    <property type="molecule type" value="Genomic_DNA"/>
</dbReference>
<keyword evidence="3 6" id="KW-0853">WD repeat</keyword>
<dbReference type="SMART" id="SM00320">
    <property type="entry name" value="WD40"/>
    <property type="match status" value="3"/>
</dbReference>
<comment type="caution">
    <text evidence="7">The sequence shown here is derived from an EMBL/GenBank/DDBJ whole genome shotgun (WGS) entry which is preliminary data.</text>
</comment>
<dbReference type="PANTHER" id="PTHR19861">
    <property type="entry name" value="WD40 REPEAT PROTEIN SWD2"/>
    <property type="match status" value="1"/>
</dbReference>
<evidence type="ECO:0000256" key="3">
    <source>
        <dbReference type="ARBA" id="ARBA00022574"/>
    </source>
</evidence>
<dbReference type="Pfam" id="PF00400">
    <property type="entry name" value="WD40"/>
    <property type="match status" value="2"/>
</dbReference>
<comment type="similarity">
    <text evidence="2">Belongs to the WD repeat SWD2 family.</text>
</comment>
<evidence type="ECO:0000256" key="1">
    <source>
        <dbReference type="ARBA" id="ARBA00004123"/>
    </source>
</evidence>
<dbReference type="InterPro" id="IPR001680">
    <property type="entry name" value="WD40_rpt"/>
</dbReference>
<evidence type="ECO:0000256" key="2">
    <source>
        <dbReference type="ARBA" id="ARBA00005616"/>
    </source>
</evidence>
<name>A0ABR4ARA8_9LECA</name>
<dbReference type="PROSITE" id="PS50082">
    <property type="entry name" value="WD_REPEATS_2"/>
    <property type="match status" value="1"/>
</dbReference>
<dbReference type="Proteomes" id="UP001590950">
    <property type="component" value="Unassembled WGS sequence"/>
</dbReference>
<comment type="subcellular location">
    <subcellularLocation>
        <location evidence="1">Nucleus</location>
    </subcellularLocation>
</comment>
<dbReference type="InterPro" id="IPR015943">
    <property type="entry name" value="WD40/YVTN_repeat-like_dom_sf"/>
</dbReference>
<keyword evidence="4" id="KW-0677">Repeat</keyword>
<organism evidence="7 8">
    <name type="scientific">Stereocaulon virgatum</name>
    <dbReference type="NCBI Taxonomy" id="373712"/>
    <lineage>
        <taxon>Eukaryota</taxon>
        <taxon>Fungi</taxon>
        <taxon>Dikarya</taxon>
        <taxon>Ascomycota</taxon>
        <taxon>Pezizomycotina</taxon>
        <taxon>Lecanoromycetes</taxon>
        <taxon>OSLEUM clade</taxon>
        <taxon>Lecanoromycetidae</taxon>
        <taxon>Lecanorales</taxon>
        <taxon>Lecanorineae</taxon>
        <taxon>Stereocaulaceae</taxon>
        <taxon>Stereocaulon</taxon>
    </lineage>
</organism>
<evidence type="ECO:0000313" key="7">
    <source>
        <dbReference type="EMBL" id="KAL2048239.1"/>
    </source>
</evidence>
<evidence type="ECO:0000256" key="6">
    <source>
        <dbReference type="PROSITE-ProRule" id="PRU00221"/>
    </source>
</evidence>
<dbReference type="Gene3D" id="2.130.10.10">
    <property type="entry name" value="YVTN repeat-like/Quinoprotein amine dehydrogenase"/>
    <property type="match status" value="2"/>
</dbReference>
<keyword evidence="8" id="KW-1185">Reference proteome</keyword>
<protein>
    <submittedName>
        <fullName evidence="7">Uncharacterized protein</fullName>
    </submittedName>
</protein>
<dbReference type="InterPro" id="IPR037867">
    <property type="entry name" value="Swd2/WDR82"/>
</dbReference>
<gene>
    <name evidence="7" type="ORF">N7G274_000150</name>
</gene>
<evidence type="ECO:0000256" key="5">
    <source>
        <dbReference type="ARBA" id="ARBA00023242"/>
    </source>
</evidence>
<accession>A0ABR4ARA8</accession>
<dbReference type="PROSITE" id="PS50294">
    <property type="entry name" value="WD_REPEATS_REGION"/>
    <property type="match status" value="1"/>
</dbReference>
<reference evidence="7 8" key="1">
    <citation type="submission" date="2024-09" db="EMBL/GenBank/DDBJ databases">
        <title>Rethinking Asexuality: The Enigmatic Case of Functional Sexual Genes in Lepraria (Stereocaulaceae).</title>
        <authorList>
            <person name="Doellman M."/>
            <person name="Sun Y."/>
            <person name="Barcenas-Pena A."/>
            <person name="Lumbsch H.T."/>
            <person name="Grewe F."/>
        </authorList>
    </citation>
    <scope>NUCLEOTIDE SEQUENCE [LARGE SCALE GENOMIC DNA]</scope>
    <source>
        <strain evidence="7 8">Mercado 3170</strain>
    </source>
</reference>
<sequence length="382" mass="41632">MHAHLSLTVLSEGGPVMAGPLVVPPPPPGGPLPMQKTSEIIGTLRPTKQFKLSKSEASVTSLDFDDSGEFCLAACSDDSLLLYNAKEGKQVKTLLSQKYGAHLARFTHHPTSILYASTKEDDCIRYLSTHDNAFLRYFRGHTAPVTSLSLDPSADRFLSCSIDNTVRLWSLSSASPQARLNLATPYLSAYDPSATVIAIASASTHSVLLYDLRNYDKPPFATFDMRPYLSPQQKAQPKPDWTRLEFSNDGKSLLLASNAAQGHLLLDAFDGSLRAFCVRTTSHPTNLRAAPGQQGSLGQGDVCFSADGRYLIGGSGGERDAIVWDAQGQVEVETKELRAMCVLPCKGRASVVEWNPRYNMCATADREVVFWLPDEHVGMKPP</sequence>
<evidence type="ECO:0000313" key="8">
    <source>
        <dbReference type="Proteomes" id="UP001590950"/>
    </source>
</evidence>
<dbReference type="PANTHER" id="PTHR19861:SF0">
    <property type="entry name" value="WD REPEAT-CONTAINING PROTEIN 82"/>
    <property type="match status" value="1"/>
</dbReference>
<keyword evidence="5" id="KW-0539">Nucleus</keyword>